<evidence type="ECO:0000313" key="3">
    <source>
        <dbReference type="Proteomes" id="UP000218231"/>
    </source>
</evidence>
<feature type="region of interest" description="Disordered" evidence="1">
    <location>
        <begin position="626"/>
        <end position="654"/>
    </location>
</feature>
<feature type="region of interest" description="Disordered" evidence="1">
    <location>
        <begin position="695"/>
        <end position="718"/>
    </location>
</feature>
<feature type="region of interest" description="Disordered" evidence="1">
    <location>
        <begin position="142"/>
        <end position="246"/>
    </location>
</feature>
<feature type="compositionally biased region" description="Basic residues" evidence="1">
    <location>
        <begin position="637"/>
        <end position="646"/>
    </location>
</feature>
<evidence type="ECO:0000256" key="1">
    <source>
        <dbReference type="SAM" id="MobiDB-lite"/>
    </source>
</evidence>
<dbReference type="EMBL" id="LIAE01006611">
    <property type="protein sequence ID" value="PAV87012.1"/>
    <property type="molecule type" value="Genomic_DNA"/>
</dbReference>
<feature type="region of interest" description="Disordered" evidence="1">
    <location>
        <begin position="809"/>
        <end position="840"/>
    </location>
</feature>
<gene>
    <name evidence="2" type="ORF">WR25_18461</name>
</gene>
<dbReference type="EMBL" id="LIAE01006611">
    <property type="protein sequence ID" value="PAV87014.1"/>
    <property type="molecule type" value="Genomic_DNA"/>
</dbReference>
<accession>A0A2A2LLQ9</accession>
<feature type="compositionally biased region" description="Low complexity" evidence="1">
    <location>
        <begin position="181"/>
        <end position="192"/>
    </location>
</feature>
<dbReference type="EMBL" id="LIAE01006611">
    <property type="protein sequence ID" value="PAV87015.1"/>
    <property type="molecule type" value="Genomic_DNA"/>
</dbReference>
<feature type="region of interest" description="Disordered" evidence="1">
    <location>
        <begin position="960"/>
        <end position="987"/>
    </location>
</feature>
<feature type="compositionally biased region" description="Basic and acidic residues" evidence="1">
    <location>
        <begin position="822"/>
        <end position="840"/>
    </location>
</feature>
<feature type="region of interest" description="Disordered" evidence="1">
    <location>
        <begin position="763"/>
        <end position="788"/>
    </location>
</feature>
<proteinExistence type="predicted"/>
<feature type="compositionally biased region" description="Basic and acidic residues" evidence="1">
    <location>
        <begin position="1148"/>
        <end position="1157"/>
    </location>
</feature>
<dbReference type="OrthoDB" id="5842556at2759"/>
<organism evidence="2 3">
    <name type="scientific">Diploscapter pachys</name>
    <dbReference type="NCBI Taxonomy" id="2018661"/>
    <lineage>
        <taxon>Eukaryota</taxon>
        <taxon>Metazoa</taxon>
        <taxon>Ecdysozoa</taxon>
        <taxon>Nematoda</taxon>
        <taxon>Chromadorea</taxon>
        <taxon>Rhabditida</taxon>
        <taxon>Rhabditina</taxon>
        <taxon>Rhabditomorpha</taxon>
        <taxon>Rhabditoidea</taxon>
        <taxon>Rhabditidae</taxon>
        <taxon>Diploscapter</taxon>
    </lineage>
</organism>
<feature type="compositionally biased region" description="Polar residues" evidence="1">
    <location>
        <begin position="1350"/>
        <end position="1359"/>
    </location>
</feature>
<dbReference type="STRING" id="2018661.A0A2A2LLQ9"/>
<keyword evidence="3" id="KW-1185">Reference proteome</keyword>
<reference evidence="2 3" key="1">
    <citation type="journal article" date="2017" name="Curr. Biol.">
        <title>Genome architecture and evolution of a unichromosomal asexual nematode.</title>
        <authorList>
            <person name="Fradin H."/>
            <person name="Zegar C."/>
            <person name="Gutwein M."/>
            <person name="Lucas J."/>
            <person name="Kovtun M."/>
            <person name="Corcoran D."/>
            <person name="Baugh L.R."/>
            <person name="Kiontke K."/>
            <person name="Gunsalus K."/>
            <person name="Fitch D.H."/>
            <person name="Piano F."/>
        </authorList>
    </citation>
    <scope>NUCLEOTIDE SEQUENCE [LARGE SCALE GENOMIC DNA]</scope>
    <source>
        <strain evidence="2">PF1309</strain>
    </source>
</reference>
<feature type="region of interest" description="Disordered" evidence="1">
    <location>
        <begin position="1332"/>
        <end position="1385"/>
    </location>
</feature>
<feature type="region of interest" description="Disordered" evidence="1">
    <location>
        <begin position="1097"/>
        <end position="1126"/>
    </location>
</feature>
<feature type="compositionally biased region" description="Polar residues" evidence="1">
    <location>
        <begin position="222"/>
        <end position="234"/>
    </location>
</feature>
<feature type="compositionally biased region" description="Basic and acidic residues" evidence="1">
    <location>
        <begin position="1212"/>
        <end position="1228"/>
    </location>
</feature>
<evidence type="ECO:0000313" key="2">
    <source>
        <dbReference type="EMBL" id="PAV87015.1"/>
    </source>
</evidence>
<feature type="compositionally biased region" description="Basic and acidic residues" evidence="1">
    <location>
        <begin position="209"/>
        <end position="221"/>
    </location>
</feature>
<feature type="region of interest" description="Disordered" evidence="1">
    <location>
        <begin position="380"/>
        <end position="418"/>
    </location>
</feature>
<feature type="compositionally biased region" description="Basic and acidic residues" evidence="1">
    <location>
        <begin position="1183"/>
        <end position="1192"/>
    </location>
</feature>
<dbReference type="Proteomes" id="UP000218231">
    <property type="component" value="Unassembled WGS sequence"/>
</dbReference>
<feature type="region of interest" description="Disordered" evidence="1">
    <location>
        <begin position="87"/>
        <end position="126"/>
    </location>
</feature>
<feature type="compositionally biased region" description="Basic and acidic residues" evidence="1">
    <location>
        <begin position="1102"/>
        <end position="1125"/>
    </location>
</feature>
<feature type="compositionally biased region" description="Polar residues" evidence="1">
    <location>
        <begin position="170"/>
        <end position="180"/>
    </location>
</feature>
<feature type="compositionally biased region" description="Polar residues" evidence="1">
    <location>
        <begin position="380"/>
        <end position="389"/>
    </location>
</feature>
<feature type="compositionally biased region" description="Basic residues" evidence="1">
    <location>
        <begin position="766"/>
        <end position="776"/>
    </location>
</feature>
<sequence length="1439" mass="163196">MCEYFSDLLQHSSAFSPGSLPIPAVFPPFLPIPFKLQSKAIFRSSSNPSYPYPRTHTTLMVVPSSRPLAPEDRPGVAGIDVPKVRRRPPLNRAIPPIPESKSNESIMSHASRLSEKAAAAEAPASTSTDLVIENRIAVESFERRSSTPEQLQQMAVKKSKIPRPLDKSTHPSLSATTQMDSSIRSPRSPLLSVAHSVRNKLQQLKKLRSRENSRDRDRDTEAGTSMRGSQSFSGLRQPKAVPKRIDQNANRVIKSSSMDAPKAHSISETFTTSTKETKLVTLPQSNEPLDSRIEEPVEMNANIVMPTVQEESPQLNNNGTHKNVKMHDDVITVTEIENSRQESIALPAVSNSPQHIPIEHPVTVRFSETVAAISAISLSTEETASQISRQELDEKQNEEAEGEGQTDEQQVVGEEEERKRMEIMMGNEVIFEPRELKGQGHGHVSRKEQAQMQGRIEQSSKSPQRYVMLVRSTENLHSPNQKAFVIGTKEPGSEEDRTKPEKIKSIRTSKSVEVLKRTKQPDAKFILICNVPESLQQQKTNTFTIGMKEPMPVSEEDLREVKKLKETKIRKSRSLSNENDFKSPERFILISRSPLSTGAAAGIKRNNTFMIEERPAGIQEMARVVRSASSGDEMKAIKKSREKKQRTQPEEAASPPRYILSCKTPDAIRRHQTFTIGERSETEPEVMTVMRTTISADPIKKKKDKPVRQQSQPEQAVSPERYILLTKTPEAIRRHQTFTIGEKSVEPEIVPILTTTISAEPIIVKQKTRSKPKRQHSQPEESKPSPRYVMLVKSNEDLRSSNQKLFEIGPKTEPEATVSEMSLKKERKPKENKIKKSRSLSREYKSPERFILYCKSSLIDNSAVSGIRRNNTFLIQDRPADEVIETVKVTRSVSCGNEKRKKTKVQEAESKREIAELPPPSRYILIAKTPDAIRRHGTFTIGETDQKAPEVEAAIRTTISAEQIQPKERKIKPVKQRSQPEESASPPRYILTCKTPEALRRHHTFAIGEKSIEEQVQLQMRTTTSAEPIKLKETKTKVIRQRSQPENYKSPERYVLVTRTPQPIRRNNTFYSIGERPKSPDVPWIEEGEITEPIATVGPSAERQRKKEVKEAKERERKAREKSQERYVLTATTPVAMRKFNTFVVETSKGDEEKENRPGMGRGRQMHESVSAEPVADKRKHVSRSESSDSKRHSYLKRLHMEIFGRGRSREKKSDAIRRQQSLDDTAARRTRYSVTTPIVDRKYQTFLVENHQDPTEALTQRDDDLSQPVKPIDMYTLTTMTPILPHREFKIDQEDKADRHLLRDLSLSPERSGPSLYVMGSRKPFCFDQEQPLKSSVSPRKDDKAEQLHGSSLRSQSDCAERRNSRVSNATGDMTSPEEEIPMDTHMTPTEETATDLPIVSRPIKDDVGITYRILHTQLKLLLTKYNNPSNVCIFLKF</sequence>
<comment type="caution">
    <text evidence="2">The sequence shown here is derived from an EMBL/GenBank/DDBJ whole genome shotgun (WGS) entry which is preliminary data.</text>
</comment>
<feature type="region of interest" description="Disordered" evidence="1">
    <location>
        <begin position="1147"/>
        <end position="1194"/>
    </location>
</feature>
<feature type="region of interest" description="Disordered" evidence="1">
    <location>
        <begin position="1206"/>
        <end position="1230"/>
    </location>
</feature>
<name>A0A2A2LLQ9_9BILA</name>
<protein>
    <submittedName>
        <fullName evidence="2">Uncharacterized protein</fullName>
    </submittedName>
</protein>
<feature type="compositionally biased region" description="Low complexity" evidence="1">
    <location>
        <begin position="116"/>
        <end position="126"/>
    </location>
</feature>
<dbReference type="EMBL" id="LIAE01006611">
    <property type="protein sequence ID" value="PAV87013.1"/>
    <property type="molecule type" value="Genomic_DNA"/>
</dbReference>